<gene>
    <name evidence="1" type="ORF">RND15_53845</name>
</gene>
<feature type="non-terminal residue" evidence="1">
    <location>
        <position position="133"/>
    </location>
</feature>
<dbReference type="EMBL" id="JAVRFD010001120">
    <property type="protein sequence ID" value="MDT0551468.1"/>
    <property type="molecule type" value="Genomic_DNA"/>
</dbReference>
<accession>A0ABU2XZW7</accession>
<evidence type="ECO:0000313" key="2">
    <source>
        <dbReference type="Proteomes" id="UP001180754"/>
    </source>
</evidence>
<name>A0ABU2XZW7_9ACTN</name>
<organism evidence="1 2">
    <name type="scientific">Streptomyces lonegramiae</name>
    <dbReference type="NCBI Taxonomy" id="3075524"/>
    <lineage>
        <taxon>Bacteria</taxon>
        <taxon>Bacillati</taxon>
        <taxon>Actinomycetota</taxon>
        <taxon>Actinomycetes</taxon>
        <taxon>Kitasatosporales</taxon>
        <taxon>Streptomycetaceae</taxon>
        <taxon>Streptomyces</taxon>
    </lineage>
</organism>
<keyword evidence="2" id="KW-1185">Reference proteome</keyword>
<comment type="caution">
    <text evidence="1">The sequence shown here is derived from an EMBL/GenBank/DDBJ whole genome shotgun (WGS) entry which is preliminary data.</text>
</comment>
<evidence type="ECO:0000313" key="1">
    <source>
        <dbReference type="EMBL" id="MDT0551468.1"/>
    </source>
</evidence>
<sequence length="133" mass="14909">VAMAIAMLVRFRRGTQGQLADMRRDYLKYLTQTRRTVVKTARKQRDAQFYLHPSPEQLWALVAEGSRVWERRVGDADFAQVRIGLGSQELATPLVAPETAPVDELEPLTAGAMQQFLTTHSTLDGLPMAVSLR</sequence>
<dbReference type="Proteomes" id="UP001180754">
    <property type="component" value="Unassembled WGS sequence"/>
</dbReference>
<proteinExistence type="predicted"/>
<protein>
    <submittedName>
        <fullName evidence="1">Type VII secretion protein EccC</fullName>
    </submittedName>
</protein>
<feature type="non-terminal residue" evidence="1">
    <location>
        <position position="1"/>
    </location>
</feature>
<reference evidence="1" key="1">
    <citation type="submission" date="2024-05" db="EMBL/GenBank/DDBJ databases">
        <title>30 novel species of actinomycetes from the DSMZ collection.</title>
        <authorList>
            <person name="Nouioui I."/>
        </authorList>
    </citation>
    <scope>NUCLEOTIDE SEQUENCE</scope>
    <source>
        <strain evidence="1">DSM 41529</strain>
    </source>
</reference>